<accession>A0A401NKJ2</accession>
<dbReference type="PRINTS" id="PR02055">
    <property type="entry name" value="PROTEINF105"/>
</dbReference>
<dbReference type="GO" id="GO:0005737">
    <property type="term" value="C:cytoplasm"/>
    <property type="evidence" value="ECO:0007669"/>
    <property type="project" value="UniProtKB-SubCell"/>
</dbReference>
<feature type="non-terminal residue" evidence="5">
    <location>
        <position position="1"/>
    </location>
</feature>
<keyword evidence="4" id="KW-0812">Transmembrane</keyword>
<dbReference type="EMBL" id="BFAA01006384">
    <property type="protein sequence ID" value="GCB61367.1"/>
    <property type="molecule type" value="Genomic_DNA"/>
</dbReference>
<keyword evidence="3" id="KW-0963">Cytoplasm</keyword>
<dbReference type="STRING" id="75743.A0A401NKJ2"/>
<name>A0A401NKJ2_SCYTO</name>
<reference evidence="5 6" key="1">
    <citation type="journal article" date="2018" name="Nat. Ecol. Evol.">
        <title>Shark genomes provide insights into elasmobranch evolution and the origin of vertebrates.</title>
        <authorList>
            <person name="Hara Y"/>
            <person name="Yamaguchi K"/>
            <person name="Onimaru K"/>
            <person name="Kadota M"/>
            <person name="Koyanagi M"/>
            <person name="Keeley SD"/>
            <person name="Tatsumi K"/>
            <person name="Tanaka K"/>
            <person name="Motone F"/>
            <person name="Kageyama Y"/>
            <person name="Nozu R"/>
            <person name="Adachi N"/>
            <person name="Nishimura O"/>
            <person name="Nakagawa R"/>
            <person name="Tanegashima C"/>
            <person name="Kiyatake I"/>
            <person name="Matsumoto R"/>
            <person name="Murakumo K"/>
            <person name="Nishida K"/>
            <person name="Terakita A"/>
            <person name="Kuratani S"/>
            <person name="Sato K"/>
            <person name="Hyodo S Kuraku.S."/>
        </authorList>
    </citation>
    <scope>NUCLEOTIDE SEQUENCE [LARGE SCALE GENOMIC DNA]</scope>
</reference>
<keyword evidence="6" id="KW-1185">Reference proteome</keyword>
<dbReference type="InterPro" id="IPR023235">
    <property type="entry name" value="FAM105"/>
</dbReference>
<evidence type="ECO:0000256" key="4">
    <source>
        <dbReference type="SAM" id="Phobius"/>
    </source>
</evidence>
<comment type="subcellular location">
    <subcellularLocation>
        <location evidence="1">Cytoplasm</location>
    </subcellularLocation>
</comment>
<protein>
    <submittedName>
        <fullName evidence="5">Uncharacterized protein</fullName>
    </submittedName>
</protein>
<proteinExistence type="inferred from homology"/>
<dbReference type="AlphaFoldDB" id="A0A401NKJ2"/>
<comment type="caution">
    <text evidence="5">The sequence shown here is derived from an EMBL/GenBank/DDBJ whole genome shotgun (WGS) entry which is preliminary data.</text>
</comment>
<dbReference type="InterPro" id="IPR023236">
    <property type="entry name" value="OTULINL"/>
</dbReference>
<dbReference type="OMA" id="KEWTEIC"/>
<gene>
    <name evidence="5" type="ORF">scyTo_0012903</name>
</gene>
<feature type="transmembrane region" description="Helical" evidence="4">
    <location>
        <begin position="20"/>
        <end position="38"/>
    </location>
</feature>
<dbReference type="Proteomes" id="UP000288216">
    <property type="component" value="Unassembled WGS sequence"/>
</dbReference>
<evidence type="ECO:0000313" key="5">
    <source>
        <dbReference type="EMBL" id="GCB61367.1"/>
    </source>
</evidence>
<sequence>AKIHSSREMVSWIIDSTWKNLQNPFIVGIIAIMLSPWFSKRPYMLIRKLLKRLFRTRNERNIAVGPLTDVLEYGKIEWKGETKQAEKMRKAYEDIYLVHDIKNMRIIRGDNYCALRAVLFQILCQGIPLPSWLREQDISKLPEKIFTQGCNWLQQYNFGPEKYTGNNVFGKLRKYLELFKEQWINIYGIKDHAKRTDMCMNLFSEQENEYKMFEAMKFLMLCNVVELHENMRNGEDVPSFCDFLFARDSSPDPLSFMMNHLNNVGDTGGLEQIEMLLLGFTFHLKIRTFRLYKYGTEEFESCYQADSHREWYEVLLLTEDDRHYNVPINWT</sequence>
<dbReference type="PRINTS" id="PR02056">
    <property type="entry name" value="PROTEINF105A"/>
</dbReference>
<dbReference type="PANTHER" id="PTHR33662:SF1">
    <property type="entry name" value="INACTIVE UBIQUITIN THIOESTERASE OTULINL"/>
    <property type="match status" value="1"/>
</dbReference>
<dbReference type="Pfam" id="PF16218">
    <property type="entry name" value="Peptidase_C101"/>
    <property type="match status" value="1"/>
</dbReference>
<evidence type="ECO:0000256" key="1">
    <source>
        <dbReference type="ARBA" id="ARBA00004496"/>
    </source>
</evidence>
<dbReference type="OrthoDB" id="5962728at2759"/>
<organism evidence="5 6">
    <name type="scientific">Scyliorhinus torazame</name>
    <name type="common">Cloudy catshark</name>
    <name type="synonym">Catulus torazame</name>
    <dbReference type="NCBI Taxonomy" id="75743"/>
    <lineage>
        <taxon>Eukaryota</taxon>
        <taxon>Metazoa</taxon>
        <taxon>Chordata</taxon>
        <taxon>Craniata</taxon>
        <taxon>Vertebrata</taxon>
        <taxon>Chondrichthyes</taxon>
        <taxon>Elasmobranchii</taxon>
        <taxon>Galeomorphii</taxon>
        <taxon>Galeoidea</taxon>
        <taxon>Carcharhiniformes</taxon>
        <taxon>Scyliorhinidae</taxon>
        <taxon>Scyliorhinus</taxon>
    </lineage>
</organism>
<comment type="similarity">
    <text evidence="2">Belongs to the peptidase C65 family. Otulin subfamily.</text>
</comment>
<evidence type="ECO:0000256" key="2">
    <source>
        <dbReference type="ARBA" id="ARBA00010267"/>
    </source>
</evidence>
<dbReference type="PANTHER" id="PTHR33662">
    <property type="entry name" value="OTU DEUBIQUITINASE WITH LINEAR LINKAGE-SPECIFICITY A-RELATED"/>
    <property type="match status" value="1"/>
</dbReference>
<evidence type="ECO:0000313" key="6">
    <source>
        <dbReference type="Proteomes" id="UP000288216"/>
    </source>
</evidence>
<keyword evidence="4" id="KW-0472">Membrane</keyword>
<keyword evidence="4" id="KW-1133">Transmembrane helix</keyword>
<evidence type="ECO:0000256" key="3">
    <source>
        <dbReference type="ARBA" id="ARBA00022490"/>
    </source>
</evidence>